<name>A0A1F5YGD6_9BACT</name>
<sequence length="155" mass="17461">MQHIESEEAIDHFNRALDQIRQGLTPVVSLVTFATDGAGGVRRIYSPLIGQRAVPKGPSFTEEKIDAGLTAFVASITGEPDRKIFEQALLEEAPDQLTPKHHRTERTWRFNTLHTGVELAVTTVSDDHGETARTWSLARPQEPKRRNPILPFLWR</sequence>
<dbReference type="EMBL" id="MFIY01000063">
    <property type="protein sequence ID" value="OGF99248.1"/>
    <property type="molecule type" value="Genomic_DNA"/>
</dbReference>
<dbReference type="Proteomes" id="UP000178230">
    <property type="component" value="Unassembled WGS sequence"/>
</dbReference>
<protein>
    <submittedName>
        <fullName evidence="1">Uncharacterized protein</fullName>
    </submittedName>
</protein>
<proteinExistence type="predicted"/>
<dbReference type="AlphaFoldDB" id="A0A1F5YGD6"/>
<evidence type="ECO:0000313" key="2">
    <source>
        <dbReference type="Proteomes" id="UP000178230"/>
    </source>
</evidence>
<evidence type="ECO:0000313" key="1">
    <source>
        <dbReference type="EMBL" id="OGF99248.1"/>
    </source>
</evidence>
<organism evidence="1 2">
    <name type="scientific">Candidatus Gottesmanbacteria bacterium RBG_13_37_7</name>
    <dbReference type="NCBI Taxonomy" id="1798369"/>
    <lineage>
        <taxon>Bacteria</taxon>
        <taxon>Candidatus Gottesmaniibacteriota</taxon>
    </lineage>
</organism>
<gene>
    <name evidence="1" type="ORF">A2Y99_03180</name>
</gene>
<reference evidence="1 2" key="1">
    <citation type="journal article" date="2016" name="Nat. Commun.">
        <title>Thousands of microbial genomes shed light on interconnected biogeochemical processes in an aquifer system.</title>
        <authorList>
            <person name="Anantharaman K."/>
            <person name="Brown C.T."/>
            <person name="Hug L.A."/>
            <person name="Sharon I."/>
            <person name="Castelle C.J."/>
            <person name="Probst A.J."/>
            <person name="Thomas B.C."/>
            <person name="Singh A."/>
            <person name="Wilkins M.J."/>
            <person name="Karaoz U."/>
            <person name="Brodie E.L."/>
            <person name="Williams K.H."/>
            <person name="Hubbard S.S."/>
            <person name="Banfield J.F."/>
        </authorList>
    </citation>
    <scope>NUCLEOTIDE SEQUENCE [LARGE SCALE GENOMIC DNA]</scope>
</reference>
<comment type="caution">
    <text evidence="1">The sequence shown here is derived from an EMBL/GenBank/DDBJ whole genome shotgun (WGS) entry which is preliminary data.</text>
</comment>
<accession>A0A1F5YGD6</accession>